<sequence>MNILRRRLFSLVNDKYLDGPPPKEGSARVSRQEEDLAQRSTKKVKTRDIIDLNQPITDMEIADPSDGNTSNMPKTSYKESLLKPIGPKILGNNIDAEIPNDDEHVPENRWYDNAEEEDHREKPFDPCPIIHVSKDEFDEWCKPCGALP</sequence>
<name>A0ABU6ZLM8_9FABA</name>
<gene>
    <name evidence="2" type="ORF">PIB30_068843</name>
</gene>
<protein>
    <submittedName>
        <fullName evidence="2">Uncharacterized protein</fullName>
    </submittedName>
</protein>
<evidence type="ECO:0000256" key="1">
    <source>
        <dbReference type="SAM" id="MobiDB-lite"/>
    </source>
</evidence>
<dbReference type="Proteomes" id="UP001341840">
    <property type="component" value="Unassembled WGS sequence"/>
</dbReference>
<feature type="region of interest" description="Disordered" evidence="1">
    <location>
        <begin position="14"/>
        <end position="80"/>
    </location>
</feature>
<evidence type="ECO:0000313" key="3">
    <source>
        <dbReference type="Proteomes" id="UP001341840"/>
    </source>
</evidence>
<comment type="caution">
    <text evidence="2">The sequence shown here is derived from an EMBL/GenBank/DDBJ whole genome shotgun (WGS) entry which is preliminary data.</text>
</comment>
<dbReference type="EMBL" id="JASCZI010272605">
    <property type="protein sequence ID" value="MED6222893.1"/>
    <property type="molecule type" value="Genomic_DNA"/>
</dbReference>
<reference evidence="2 3" key="1">
    <citation type="journal article" date="2023" name="Plants (Basel)">
        <title>Bridging the Gap: Combining Genomics and Transcriptomics Approaches to Understand Stylosanthes scabra, an Orphan Legume from the Brazilian Caatinga.</title>
        <authorList>
            <person name="Ferreira-Neto J.R.C."/>
            <person name="da Silva M.D."/>
            <person name="Binneck E."/>
            <person name="de Melo N.F."/>
            <person name="da Silva R.H."/>
            <person name="de Melo A.L.T.M."/>
            <person name="Pandolfi V."/>
            <person name="Bustamante F.O."/>
            <person name="Brasileiro-Vidal A.C."/>
            <person name="Benko-Iseppon A.M."/>
        </authorList>
    </citation>
    <scope>NUCLEOTIDE SEQUENCE [LARGE SCALE GENOMIC DNA]</scope>
    <source>
        <tissue evidence="2">Leaves</tissue>
    </source>
</reference>
<evidence type="ECO:0000313" key="2">
    <source>
        <dbReference type="EMBL" id="MED6222893.1"/>
    </source>
</evidence>
<accession>A0ABU6ZLM8</accession>
<organism evidence="2 3">
    <name type="scientific">Stylosanthes scabra</name>
    <dbReference type="NCBI Taxonomy" id="79078"/>
    <lineage>
        <taxon>Eukaryota</taxon>
        <taxon>Viridiplantae</taxon>
        <taxon>Streptophyta</taxon>
        <taxon>Embryophyta</taxon>
        <taxon>Tracheophyta</taxon>
        <taxon>Spermatophyta</taxon>
        <taxon>Magnoliopsida</taxon>
        <taxon>eudicotyledons</taxon>
        <taxon>Gunneridae</taxon>
        <taxon>Pentapetalae</taxon>
        <taxon>rosids</taxon>
        <taxon>fabids</taxon>
        <taxon>Fabales</taxon>
        <taxon>Fabaceae</taxon>
        <taxon>Papilionoideae</taxon>
        <taxon>50 kb inversion clade</taxon>
        <taxon>dalbergioids sensu lato</taxon>
        <taxon>Dalbergieae</taxon>
        <taxon>Pterocarpus clade</taxon>
        <taxon>Stylosanthes</taxon>
    </lineage>
</organism>
<keyword evidence="3" id="KW-1185">Reference proteome</keyword>
<proteinExistence type="predicted"/>